<evidence type="ECO:0000256" key="1">
    <source>
        <dbReference type="ARBA" id="ARBA00004651"/>
    </source>
</evidence>
<evidence type="ECO:0000256" key="2">
    <source>
        <dbReference type="ARBA" id="ARBA00009784"/>
    </source>
</evidence>
<sequence>MMTPASISWQRPSGDKRMTLTEYALFAFSSLFVIVDPIATVPAFVAMTARYSIGQRLRMARVACLVMVGVLTGFALIGQTLFNLLGITLPAIQVAGALVLLLVALDMLRAQRSAVQETAEETAAGTHKDDIAITPLAIPMLAGPAAISTVILLDAQAKSWTERGVLLACLAAVGLASYVTLALGATGAKWLNPIAEKIITRLMGLLLAALAIQFLFNGLKGEGGLFVR</sequence>
<evidence type="ECO:0000256" key="6">
    <source>
        <dbReference type="ARBA" id="ARBA00023136"/>
    </source>
</evidence>
<keyword evidence="4 7" id="KW-0812">Transmembrane</keyword>
<evidence type="ECO:0000313" key="9">
    <source>
        <dbReference type="Proteomes" id="UP000069205"/>
    </source>
</evidence>
<dbReference type="Pfam" id="PF01914">
    <property type="entry name" value="MarC"/>
    <property type="match status" value="1"/>
</dbReference>
<feature type="transmembrane region" description="Helical" evidence="7">
    <location>
        <begin position="84"/>
        <end position="105"/>
    </location>
</feature>
<feature type="transmembrane region" description="Helical" evidence="7">
    <location>
        <begin position="165"/>
        <end position="186"/>
    </location>
</feature>
<comment type="subcellular location">
    <subcellularLocation>
        <location evidence="1 7">Cell membrane</location>
        <topology evidence="1 7">Multi-pass membrane protein</topology>
    </subcellularLocation>
</comment>
<gene>
    <name evidence="8" type="ORF">NITMOv2_3762</name>
</gene>
<dbReference type="NCBIfam" id="TIGR00427">
    <property type="entry name" value="NAAT family transporter"/>
    <property type="match status" value="1"/>
</dbReference>
<comment type="similarity">
    <text evidence="2 7">Belongs to the UPF0056 (MarC) family.</text>
</comment>
<dbReference type="PANTHER" id="PTHR33508">
    <property type="entry name" value="UPF0056 MEMBRANE PROTEIN YHCE"/>
    <property type="match status" value="1"/>
</dbReference>
<accession>A0A0K2GGR0</accession>
<keyword evidence="3" id="KW-1003">Cell membrane</keyword>
<feature type="transmembrane region" description="Helical" evidence="7">
    <location>
        <begin position="131"/>
        <end position="153"/>
    </location>
</feature>
<dbReference type="InterPro" id="IPR002771">
    <property type="entry name" value="Multi_antbiot-R_MarC"/>
</dbReference>
<keyword evidence="6 7" id="KW-0472">Membrane</keyword>
<reference evidence="8 9" key="1">
    <citation type="journal article" date="2015" name="Proc. Natl. Acad. Sci. U.S.A.">
        <title>Expanded metabolic versatility of ubiquitous nitrite-oxidizing bacteria from the genus Nitrospira.</title>
        <authorList>
            <person name="Koch H."/>
            <person name="Lucker S."/>
            <person name="Albertsen M."/>
            <person name="Kitzinger K."/>
            <person name="Herbold C."/>
            <person name="Spieck E."/>
            <person name="Nielsen P.H."/>
            <person name="Wagner M."/>
            <person name="Daims H."/>
        </authorList>
    </citation>
    <scope>NUCLEOTIDE SEQUENCE [LARGE SCALE GENOMIC DNA]</scope>
    <source>
        <strain evidence="8 9">NSP M-1</strain>
    </source>
</reference>
<evidence type="ECO:0000256" key="7">
    <source>
        <dbReference type="RuleBase" id="RU362048"/>
    </source>
</evidence>
<dbReference type="PATRIC" id="fig|42253.5.peg.3710"/>
<dbReference type="AlphaFoldDB" id="A0A0K2GGR0"/>
<evidence type="ECO:0000256" key="5">
    <source>
        <dbReference type="ARBA" id="ARBA00022989"/>
    </source>
</evidence>
<feature type="transmembrane region" description="Helical" evidence="7">
    <location>
        <begin position="59"/>
        <end position="78"/>
    </location>
</feature>
<protein>
    <recommendedName>
        <fullName evidence="7">UPF0056 membrane protein</fullName>
    </recommendedName>
</protein>
<dbReference type="PANTHER" id="PTHR33508:SF1">
    <property type="entry name" value="UPF0056 MEMBRANE PROTEIN YHCE"/>
    <property type="match status" value="1"/>
</dbReference>
<keyword evidence="9" id="KW-1185">Reference proteome</keyword>
<dbReference type="KEGG" id="nmv:NITMOv2_3762"/>
<evidence type="ECO:0000313" key="8">
    <source>
        <dbReference type="EMBL" id="ALA60153.1"/>
    </source>
</evidence>
<dbReference type="GO" id="GO:0005886">
    <property type="term" value="C:plasma membrane"/>
    <property type="evidence" value="ECO:0007669"/>
    <property type="project" value="UniProtKB-SubCell"/>
</dbReference>
<evidence type="ECO:0000256" key="3">
    <source>
        <dbReference type="ARBA" id="ARBA00022475"/>
    </source>
</evidence>
<dbReference type="STRING" id="42253.NITMOv2_3762"/>
<name>A0A0K2GGR0_NITMO</name>
<feature type="transmembrane region" description="Helical" evidence="7">
    <location>
        <begin position="23"/>
        <end position="47"/>
    </location>
</feature>
<proteinExistence type="inferred from homology"/>
<dbReference type="Proteomes" id="UP000069205">
    <property type="component" value="Chromosome"/>
</dbReference>
<organism evidence="8 9">
    <name type="scientific">Nitrospira moscoviensis</name>
    <dbReference type="NCBI Taxonomy" id="42253"/>
    <lineage>
        <taxon>Bacteria</taxon>
        <taxon>Pseudomonadati</taxon>
        <taxon>Nitrospirota</taxon>
        <taxon>Nitrospiria</taxon>
        <taxon>Nitrospirales</taxon>
        <taxon>Nitrospiraceae</taxon>
        <taxon>Nitrospira</taxon>
    </lineage>
</organism>
<evidence type="ECO:0000256" key="4">
    <source>
        <dbReference type="ARBA" id="ARBA00022692"/>
    </source>
</evidence>
<dbReference type="EMBL" id="CP011801">
    <property type="protein sequence ID" value="ALA60153.1"/>
    <property type="molecule type" value="Genomic_DNA"/>
</dbReference>
<keyword evidence="5 7" id="KW-1133">Transmembrane helix</keyword>
<feature type="transmembrane region" description="Helical" evidence="7">
    <location>
        <begin position="198"/>
        <end position="216"/>
    </location>
</feature>